<reference evidence="1" key="1">
    <citation type="submission" date="2017-08" db="EMBL/GenBank/DDBJ databases">
        <authorList>
            <person name="Imhoff J.F."/>
            <person name="Rahn T."/>
            <person name="Kuenzel S."/>
            <person name="Neulinger S.C."/>
        </authorList>
    </citation>
    <scope>NUCLEOTIDE SEQUENCE</scope>
    <source>
        <strain evidence="1">IM 151</strain>
    </source>
</reference>
<organism evidence="1 2">
    <name type="scientific">Rubrivivax gelatinosus</name>
    <name type="common">Rhodocyclus gelatinosus</name>
    <name type="synonym">Rhodopseudomonas gelatinosa</name>
    <dbReference type="NCBI Taxonomy" id="28068"/>
    <lineage>
        <taxon>Bacteria</taxon>
        <taxon>Pseudomonadati</taxon>
        <taxon>Pseudomonadota</taxon>
        <taxon>Betaproteobacteria</taxon>
        <taxon>Burkholderiales</taxon>
        <taxon>Sphaerotilaceae</taxon>
        <taxon>Rubrivivax</taxon>
    </lineage>
</organism>
<proteinExistence type="predicted"/>
<dbReference type="Proteomes" id="UP001041814">
    <property type="component" value="Unassembled WGS sequence"/>
</dbReference>
<keyword evidence="2" id="KW-1185">Reference proteome</keyword>
<protein>
    <submittedName>
        <fullName evidence="1">Uncharacterized protein</fullName>
    </submittedName>
</protein>
<name>A0ABS1DZP5_RUBGE</name>
<evidence type="ECO:0000313" key="2">
    <source>
        <dbReference type="Proteomes" id="UP001041814"/>
    </source>
</evidence>
<evidence type="ECO:0000313" key="1">
    <source>
        <dbReference type="EMBL" id="MBK1714195.1"/>
    </source>
</evidence>
<comment type="caution">
    <text evidence="1">The sequence shown here is derived from an EMBL/GenBank/DDBJ whole genome shotgun (WGS) entry which is preliminary data.</text>
</comment>
<dbReference type="EMBL" id="NRRU01000059">
    <property type="protein sequence ID" value="MBK1714195.1"/>
    <property type="molecule type" value="Genomic_DNA"/>
</dbReference>
<feature type="non-terminal residue" evidence="1">
    <location>
        <position position="132"/>
    </location>
</feature>
<accession>A0ABS1DZP5</accession>
<sequence>MNAASSGDALARAALAVRAAQALRHAGGDAPDWDLLTAWPAWALPPQGPDPQLLRLGAFWHADVLAHCIDGARLQAARVLLGDTLLQALLDAEPPGAGAAGLPPPQALEPVFMACGRALARTALADARPQAM</sequence>
<dbReference type="RefSeq" id="WP_200379202.1">
    <property type="nucleotide sequence ID" value="NZ_NRRU01000059.1"/>
</dbReference>
<gene>
    <name evidence="1" type="ORF">CKO43_15585</name>
</gene>
<reference evidence="1" key="2">
    <citation type="journal article" date="2020" name="Microorganisms">
        <title>Osmotic Adaptation and Compatible Solute Biosynthesis of Phototrophic Bacteria as Revealed from Genome Analyses.</title>
        <authorList>
            <person name="Imhoff J.F."/>
            <person name="Rahn T."/>
            <person name="Kunzel S."/>
            <person name="Keller A."/>
            <person name="Neulinger S.C."/>
        </authorList>
    </citation>
    <scope>NUCLEOTIDE SEQUENCE</scope>
    <source>
        <strain evidence="1">IM 151</strain>
    </source>
</reference>